<evidence type="ECO:0000256" key="1">
    <source>
        <dbReference type="PROSITE-ProRule" id="PRU00325"/>
    </source>
</evidence>
<keyword evidence="1" id="KW-0863">Zinc-finger</keyword>
<name>A0ABR8PLV0_9BACL</name>
<dbReference type="EMBL" id="JACSQY010000010">
    <property type="protein sequence ID" value="MBD7909147.1"/>
    <property type="molecule type" value="Genomic_DNA"/>
</dbReference>
<keyword evidence="4" id="KW-1185">Reference proteome</keyword>
<comment type="caution">
    <text evidence="3">The sequence shown here is derived from an EMBL/GenBank/DDBJ whole genome shotgun (WGS) entry which is preliminary data.</text>
</comment>
<organism evidence="3 4">
    <name type="scientific">Sporosarcina gallistercoris</name>
    <dbReference type="NCBI Taxonomy" id="2762245"/>
    <lineage>
        <taxon>Bacteria</taxon>
        <taxon>Bacillati</taxon>
        <taxon>Bacillota</taxon>
        <taxon>Bacilli</taxon>
        <taxon>Bacillales</taxon>
        <taxon>Caryophanaceae</taxon>
        <taxon>Sporosarcina</taxon>
    </lineage>
</organism>
<keyword evidence="1" id="KW-0862">Zinc</keyword>
<dbReference type="InterPro" id="IPR007527">
    <property type="entry name" value="Znf_SWIM"/>
</dbReference>
<gene>
    <name evidence="3" type="ORF">H9659_12500</name>
</gene>
<dbReference type="Proteomes" id="UP000659496">
    <property type="component" value="Unassembled WGS sequence"/>
</dbReference>
<dbReference type="PROSITE" id="PS50966">
    <property type="entry name" value="ZF_SWIM"/>
    <property type="match status" value="1"/>
</dbReference>
<proteinExistence type="predicted"/>
<reference evidence="3 4" key="1">
    <citation type="submission" date="2020-08" db="EMBL/GenBank/DDBJ databases">
        <title>A Genomic Blueprint of the Chicken Gut Microbiome.</title>
        <authorList>
            <person name="Gilroy R."/>
            <person name="Ravi A."/>
            <person name="Getino M."/>
            <person name="Pursley I."/>
            <person name="Horton D.L."/>
            <person name="Alikhan N.-F."/>
            <person name="Baker D."/>
            <person name="Gharbi K."/>
            <person name="Hall N."/>
            <person name="Watson M."/>
            <person name="Adriaenssens E.M."/>
            <person name="Foster-Nyarko E."/>
            <person name="Jarju S."/>
            <person name="Secka A."/>
            <person name="Antonio M."/>
            <person name="Oren A."/>
            <person name="Chaudhuri R."/>
            <person name="La Ragione R.M."/>
            <person name="Hildebrand F."/>
            <person name="Pallen M.J."/>
        </authorList>
    </citation>
    <scope>NUCLEOTIDE SEQUENCE [LARGE SCALE GENOMIC DNA]</scope>
    <source>
        <strain evidence="3 4">Sa3CUA8</strain>
    </source>
</reference>
<feature type="domain" description="SWIM-type" evidence="2">
    <location>
        <begin position="81"/>
        <end position="113"/>
    </location>
</feature>
<sequence length="535" mass="62239">MLCLGSGFILRVAAERISYLHEREIEKMMNDIHYTFRPDHPDQSELIRSAITAVRRGAISSYRYSQDDSEVLAQLNDRASEFVRFSFNEQTLSCTCGRKGRCAHQLTVVFDLYSQFHSLTEWFQEWRTSEKEQLALKVTERTPEAWDGVLTRVTAPLRKLTLSTNSSVFTYECAEIENRVKPLMPFEYEWKPLFDLYYRLHLVDSAFEYASSILSSGQSQHSYGTWQITTWLNDQISDIEKLAGTFSNKPKLFETDPFMTRLKELVHSVCVHQIGLFPYRFRIYEAIWGQLFTGRNERDEEKQLLAQDASTDARLFAMYFAIIEGRGDVLESALAEEQQPDFGSWMTLARFALTEALAPTAASIARGLYPAIEGYFSQKKSRSEQLAAAHEIDMLLANGDFSDEERESVFAMYGKIGIPRYSAFLMERKRYQEWAALLHRFNVPYDSVEQEDLKLVLAEQPTAALPLLHDYAQQFIAEKNRLSYRRAVKLFKRMRTACKKSGHTDFWNRYIRTVRDKYRRLRALIEEMERGSLEL</sequence>
<evidence type="ECO:0000313" key="3">
    <source>
        <dbReference type="EMBL" id="MBD7909147.1"/>
    </source>
</evidence>
<keyword evidence="1" id="KW-0479">Metal-binding</keyword>
<evidence type="ECO:0000259" key="2">
    <source>
        <dbReference type="PROSITE" id="PS50966"/>
    </source>
</evidence>
<accession>A0ABR8PLV0</accession>
<evidence type="ECO:0000313" key="4">
    <source>
        <dbReference type="Proteomes" id="UP000659496"/>
    </source>
</evidence>
<protein>
    <recommendedName>
        <fullName evidence="2">SWIM-type domain-containing protein</fullName>
    </recommendedName>
</protein>